<evidence type="ECO:0000256" key="1">
    <source>
        <dbReference type="RuleBase" id="RU366020"/>
    </source>
</evidence>
<feature type="compositionally biased region" description="Polar residues" evidence="2">
    <location>
        <begin position="86"/>
        <end position="102"/>
    </location>
</feature>
<comment type="catalytic activity">
    <reaction evidence="1">
        <text>O-phospho-L-seryl-[protein] + H2O = L-seryl-[protein] + phosphate</text>
        <dbReference type="Rhea" id="RHEA:20629"/>
        <dbReference type="Rhea" id="RHEA-COMP:9863"/>
        <dbReference type="Rhea" id="RHEA-COMP:11604"/>
        <dbReference type="ChEBI" id="CHEBI:15377"/>
        <dbReference type="ChEBI" id="CHEBI:29999"/>
        <dbReference type="ChEBI" id="CHEBI:43474"/>
        <dbReference type="ChEBI" id="CHEBI:83421"/>
        <dbReference type="EC" id="3.1.3.16"/>
    </reaction>
</comment>
<proteinExistence type="inferred from homology"/>
<dbReference type="AlphaFoldDB" id="A0AAV1I9T5"/>
<dbReference type="SMART" id="SM00331">
    <property type="entry name" value="PP2C_SIG"/>
    <property type="match status" value="1"/>
</dbReference>
<sequence>MPFACQGGFSVAVQFRSHKGEIRFLPRYKIWTAKALALHPPSCNVLSIGGAAIVAGASSSRARAITQQARSPVIRVYAASPDQTISDSAADSNLESVTSEAPSNGSSNGSGHASPQSATEGNGAGKAAHLQQLRLDLAAALMPHPAKAHRGGEDAVFLSDDGLTFGLADGVGSWIESGVDAGIFARELMDNCKSAARSIPLSKSAPLNILKNGFYDTKKTGSSTACVLALEGDTLHAANLGDSGFMVVRRNKVHYKSRSQQHQFNFPFQLGRGGRMPFDSPSMAECYSVPLIEGDVIIAATDGVWDNLFDTECAALVGQTKAKGSNPGETAEALARCANMRGGDTQAVTPFAVGCQRMGLAEIGGKLDDVAVIIAYVEGASKL</sequence>
<keyword evidence="1" id="KW-0904">Protein phosphatase</keyword>
<feature type="region of interest" description="Disordered" evidence="2">
    <location>
        <begin position="86"/>
        <end position="126"/>
    </location>
</feature>
<dbReference type="InterPro" id="IPR036457">
    <property type="entry name" value="PPM-type-like_dom_sf"/>
</dbReference>
<keyword evidence="1" id="KW-0479">Metal-binding</keyword>
<keyword evidence="1" id="KW-0464">Manganese</keyword>
<evidence type="ECO:0000259" key="3">
    <source>
        <dbReference type="PROSITE" id="PS51746"/>
    </source>
</evidence>
<dbReference type="Gene3D" id="3.60.40.10">
    <property type="entry name" value="PPM-type phosphatase domain"/>
    <property type="match status" value="1"/>
</dbReference>
<comment type="similarity">
    <text evidence="1">Belongs to the PP2C family.</text>
</comment>
<dbReference type="PANTHER" id="PTHR12320:SF1">
    <property type="entry name" value="PROTEIN PHOSPHATASE PTC7 HOMOLOG"/>
    <property type="match status" value="1"/>
</dbReference>
<comment type="cofactor">
    <cofactor evidence="1">
        <name>Mg(2+)</name>
        <dbReference type="ChEBI" id="CHEBI:18420"/>
    </cofactor>
</comment>
<dbReference type="Proteomes" id="UP001314263">
    <property type="component" value="Unassembled WGS sequence"/>
</dbReference>
<evidence type="ECO:0000313" key="5">
    <source>
        <dbReference type="Proteomes" id="UP001314263"/>
    </source>
</evidence>
<dbReference type="InterPro" id="IPR001932">
    <property type="entry name" value="PPM-type_phosphatase-like_dom"/>
</dbReference>
<dbReference type="EC" id="3.1.3.16" evidence="1"/>
<dbReference type="PROSITE" id="PS51746">
    <property type="entry name" value="PPM_2"/>
    <property type="match status" value="1"/>
</dbReference>
<dbReference type="SMART" id="SM00332">
    <property type="entry name" value="PP2Cc"/>
    <property type="match status" value="1"/>
</dbReference>
<accession>A0AAV1I9T5</accession>
<dbReference type="GO" id="GO:0046872">
    <property type="term" value="F:metal ion binding"/>
    <property type="evidence" value="ECO:0007669"/>
    <property type="project" value="UniProtKB-UniRule"/>
</dbReference>
<evidence type="ECO:0000256" key="2">
    <source>
        <dbReference type="SAM" id="MobiDB-lite"/>
    </source>
</evidence>
<gene>
    <name evidence="4" type="ORF">CVIRNUC_005990</name>
</gene>
<comment type="cofactor">
    <cofactor evidence="1">
        <name>Mn(2+)</name>
        <dbReference type="ChEBI" id="CHEBI:29035"/>
    </cofactor>
</comment>
<dbReference type="EMBL" id="CAUYUE010000007">
    <property type="protein sequence ID" value="CAK0782795.1"/>
    <property type="molecule type" value="Genomic_DNA"/>
</dbReference>
<evidence type="ECO:0000313" key="4">
    <source>
        <dbReference type="EMBL" id="CAK0782795.1"/>
    </source>
</evidence>
<reference evidence="4 5" key="1">
    <citation type="submission" date="2023-10" db="EMBL/GenBank/DDBJ databases">
        <authorList>
            <person name="Maclean D."/>
            <person name="Macfadyen A."/>
        </authorList>
    </citation>
    <scope>NUCLEOTIDE SEQUENCE [LARGE SCALE GENOMIC DNA]</scope>
</reference>
<comment type="caution">
    <text evidence="4">The sequence shown here is derived from an EMBL/GenBank/DDBJ whole genome shotgun (WGS) entry which is preliminary data.</text>
</comment>
<comment type="catalytic activity">
    <reaction evidence="1">
        <text>O-phospho-L-threonyl-[protein] + H2O = L-threonyl-[protein] + phosphate</text>
        <dbReference type="Rhea" id="RHEA:47004"/>
        <dbReference type="Rhea" id="RHEA-COMP:11060"/>
        <dbReference type="Rhea" id="RHEA-COMP:11605"/>
        <dbReference type="ChEBI" id="CHEBI:15377"/>
        <dbReference type="ChEBI" id="CHEBI:30013"/>
        <dbReference type="ChEBI" id="CHEBI:43474"/>
        <dbReference type="ChEBI" id="CHEBI:61977"/>
        <dbReference type="EC" id="3.1.3.16"/>
    </reaction>
</comment>
<keyword evidence="1" id="KW-0460">Magnesium</keyword>
<keyword evidence="1" id="KW-0378">Hydrolase</keyword>
<dbReference type="GO" id="GO:0004722">
    <property type="term" value="F:protein serine/threonine phosphatase activity"/>
    <property type="evidence" value="ECO:0007669"/>
    <property type="project" value="UniProtKB-EC"/>
</dbReference>
<dbReference type="InterPro" id="IPR039123">
    <property type="entry name" value="PPTC7"/>
</dbReference>
<feature type="domain" description="PPM-type phosphatase" evidence="3">
    <location>
        <begin position="136"/>
        <end position="377"/>
    </location>
</feature>
<keyword evidence="5" id="KW-1185">Reference proteome</keyword>
<organism evidence="4 5">
    <name type="scientific">Coccomyxa viridis</name>
    <dbReference type="NCBI Taxonomy" id="1274662"/>
    <lineage>
        <taxon>Eukaryota</taxon>
        <taxon>Viridiplantae</taxon>
        <taxon>Chlorophyta</taxon>
        <taxon>core chlorophytes</taxon>
        <taxon>Trebouxiophyceae</taxon>
        <taxon>Trebouxiophyceae incertae sedis</taxon>
        <taxon>Coccomyxaceae</taxon>
        <taxon>Coccomyxa</taxon>
    </lineage>
</organism>
<dbReference type="Pfam" id="PF00481">
    <property type="entry name" value="PP2C"/>
    <property type="match status" value="1"/>
</dbReference>
<dbReference type="PANTHER" id="PTHR12320">
    <property type="entry name" value="PROTEIN PHOSPHATASE 2C"/>
    <property type="match status" value="1"/>
</dbReference>
<dbReference type="SUPFAM" id="SSF81606">
    <property type="entry name" value="PP2C-like"/>
    <property type="match status" value="1"/>
</dbReference>
<name>A0AAV1I9T5_9CHLO</name>
<protein>
    <recommendedName>
        <fullName evidence="1">Protein phosphatase</fullName>
        <ecNumber evidence="1">3.1.3.16</ecNumber>
    </recommendedName>
</protein>